<feature type="compositionally biased region" description="Basic and acidic residues" evidence="1">
    <location>
        <begin position="1"/>
        <end position="17"/>
    </location>
</feature>
<dbReference type="Proteomes" id="UP000238164">
    <property type="component" value="Chromosome 1"/>
</dbReference>
<dbReference type="InterPro" id="IPR023869">
    <property type="entry name" value="tRNA_Adeno_NH3ase_assoc_put"/>
</dbReference>
<dbReference type="KEGG" id="mgg:MPLG2_3347"/>
<accession>A0A2N9JLQ4</accession>
<protein>
    <recommendedName>
        <fullName evidence="4">tRNA adenosine deaminase-associated protein</fullName>
    </recommendedName>
</protein>
<dbReference type="NCBIfam" id="TIGR03941">
    <property type="entry name" value="tRNA_deam_assoc"/>
    <property type="match status" value="1"/>
</dbReference>
<evidence type="ECO:0000256" key="1">
    <source>
        <dbReference type="SAM" id="MobiDB-lite"/>
    </source>
</evidence>
<evidence type="ECO:0000313" key="2">
    <source>
        <dbReference type="EMBL" id="SPD88377.1"/>
    </source>
</evidence>
<feature type="region of interest" description="Disordered" evidence="1">
    <location>
        <begin position="1"/>
        <end position="22"/>
    </location>
</feature>
<evidence type="ECO:0000313" key="3">
    <source>
        <dbReference type="Proteomes" id="UP000238164"/>
    </source>
</evidence>
<dbReference type="EMBL" id="LT985188">
    <property type="protein sequence ID" value="SPD88377.1"/>
    <property type="molecule type" value="Genomic_DNA"/>
</dbReference>
<gene>
    <name evidence="2" type="ORF">MPLG2_3347</name>
</gene>
<dbReference type="AlphaFoldDB" id="A0A2N9JLQ4"/>
<keyword evidence="3" id="KW-1185">Reference proteome</keyword>
<name>A0A2N9JLQ4_9ACTN</name>
<reference evidence="2 3" key="1">
    <citation type="submission" date="2018-02" db="EMBL/GenBank/DDBJ databases">
        <authorList>
            <person name="Cohen D.B."/>
            <person name="Kent A.D."/>
        </authorList>
    </citation>
    <scope>NUCLEOTIDE SEQUENCE [LARGE SCALE GENOMIC DNA]</scope>
    <source>
        <strain evidence="2">1</strain>
    </source>
</reference>
<proteinExistence type="predicted"/>
<sequence>MVMSRYTDEPGDDRPGLDDLEPAVELVLDDDADDDEDDYPDDATEDDIDLVVALYREDGQPVAVPLGIELANDLDELIAQLRRIPGDGGAVGLVSIASEFFVAARVRGKKVQVLLSDELAAADWPIARDVADFLGSELPEDDDDAGPIGDLDIFADVGLPDFELEALCDEDEDSDTLVERIAKKLKFGAQYRKAVQSSFGL</sequence>
<organism evidence="2 3">
    <name type="scientific">Micropruina glycogenica</name>
    <dbReference type="NCBI Taxonomy" id="75385"/>
    <lineage>
        <taxon>Bacteria</taxon>
        <taxon>Bacillati</taxon>
        <taxon>Actinomycetota</taxon>
        <taxon>Actinomycetes</taxon>
        <taxon>Propionibacteriales</taxon>
        <taxon>Nocardioidaceae</taxon>
        <taxon>Micropruina</taxon>
    </lineage>
</organism>
<evidence type="ECO:0008006" key="4">
    <source>
        <dbReference type="Google" id="ProtNLM"/>
    </source>
</evidence>